<keyword evidence="5" id="KW-0378">Hydrolase</keyword>
<dbReference type="PANTHER" id="PTHR12756:SF11">
    <property type="entry name" value="CYTOSOLIC CARBOXYPEPTIDASE 1"/>
    <property type="match status" value="1"/>
</dbReference>
<dbReference type="InterPro" id="IPR050821">
    <property type="entry name" value="Cytosolic_carboxypeptidase"/>
</dbReference>
<dbReference type="Pfam" id="PF00246">
    <property type="entry name" value="Peptidase_M14"/>
    <property type="match status" value="1"/>
</dbReference>
<feature type="signal peptide" evidence="3">
    <location>
        <begin position="1"/>
        <end position="25"/>
    </location>
</feature>
<evidence type="ECO:0000313" key="5">
    <source>
        <dbReference type="EMBL" id="SIN71155.1"/>
    </source>
</evidence>
<reference evidence="6" key="1">
    <citation type="submission" date="2016-11" db="EMBL/GenBank/DDBJ databases">
        <authorList>
            <person name="Varghese N."/>
            <person name="Submissions S."/>
        </authorList>
    </citation>
    <scope>NUCLEOTIDE SEQUENCE [LARGE SCALE GENOMIC DNA]</scope>
    <source>
        <strain evidence="6">DSM 15292</strain>
    </source>
</reference>
<dbReference type="GO" id="GO:0008270">
    <property type="term" value="F:zinc ion binding"/>
    <property type="evidence" value="ECO:0007669"/>
    <property type="project" value="InterPro"/>
</dbReference>
<keyword evidence="5" id="KW-0645">Protease</keyword>
<dbReference type="SMART" id="SM00631">
    <property type="entry name" value="Zn_pept"/>
    <property type="match status" value="1"/>
</dbReference>
<proteinExistence type="inferred from homology"/>
<organism evidence="5 6">
    <name type="scientific">Algoriphagus halophilus</name>
    <dbReference type="NCBI Taxonomy" id="226505"/>
    <lineage>
        <taxon>Bacteria</taxon>
        <taxon>Pseudomonadati</taxon>
        <taxon>Bacteroidota</taxon>
        <taxon>Cytophagia</taxon>
        <taxon>Cytophagales</taxon>
        <taxon>Cyclobacteriaceae</taxon>
        <taxon>Algoriphagus</taxon>
    </lineage>
</organism>
<dbReference type="PROSITE" id="PS51257">
    <property type="entry name" value="PROKAR_LIPOPROTEIN"/>
    <property type="match status" value="1"/>
</dbReference>
<evidence type="ECO:0000256" key="1">
    <source>
        <dbReference type="ARBA" id="ARBA00001947"/>
    </source>
</evidence>
<dbReference type="GO" id="GO:0006508">
    <property type="term" value="P:proteolysis"/>
    <property type="evidence" value="ECO:0007669"/>
    <property type="project" value="InterPro"/>
</dbReference>
<evidence type="ECO:0000259" key="4">
    <source>
        <dbReference type="PROSITE" id="PS52035"/>
    </source>
</evidence>
<evidence type="ECO:0000256" key="2">
    <source>
        <dbReference type="PROSITE-ProRule" id="PRU01379"/>
    </source>
</evidence>
<protein>
    <submittedName>
        <fullName evidence="5">Zinc carboxypeptidase</fullName>
    </submittedName>
</protein>
<keyword evidence="6" id="KW-1185">Reference proteome</keyword>
<dbReference type="AlphaFoldDB" id="A0A1N6DK33"/>
<dbReference type="CDD" id="cd06237">
    <property type="entry name" value="M14_Nna1-like"/>
    <property type="match status" value="1"/>
</dbReference>
<keyword evidence="3" id="KW-0732">Signal</keyword>
<evidence type="ECO:0000256" key="3">
    <source>
        <dbReference type="SAM" id="SignalP"/>
    </source>
</evidence>
<gene>
    <name evidence="5" type="ORF">SAMN05444394_1039</name>
</gene>
<keyword evidence="5" id="KW-0121">Carboxypeptidase</keyword>
<evidence type="ECO:0000313" key="6">
    <source>
        <dbReference type="Proteomes" id="UP000185221"/>
    </source>
</evidence>
<name>A0A1N6DK33_9BACT</name>
<feature type="chain" id="PRO_5012771480" evidence="3">
    <location>
        <begin position="26"/>
        <end position="420"/>
    </location>
</feature>
<dbReference type="GO" id="GO:0004181">
    <property type="term" value="F:metallocarboxypeptidase activity"/>
    <property type="evidence" value="ECO:0007669"/>
    <property type="project" value="InterPro"/>
</dbReference>
<dbReference type="PANTHER" id="PTHR12756">
    <property type="entry name" value="CYTOSOLIC CARBOXYPEPTIDASE"/>
    <property type="match status" value="1"/>
</dbReference>
<feature type="domain" description="Peptidase M14" evidence="4">
    <location>
        <begin position="169"/>
        <end position="417"/>
    </location>
</feature>
<dbReference type="Gene3D" id="3.40.630.10">
    <property type="entry name" value="Zn peptidases"/>
    <property type="match status" value="1"/>
</dbReference>
<feature type="active site" description="Proton donor/acceptor" evidence="2">
    <location>
        <position position="389"/>
    </location>
</feature>
<dbReference type="PROSITE" id="PS52035">
    <property type="entry name" value="PEPTIDASE_M14"/>
    <property type="match status" value="1"/>
</dbReference>
<comment type="similarity">
    <text evidence="2">Belongs to the peptidase M14 family.</text>
</comment>
<comment type="cofactor">
    <cofactor evidence="1">
        <name>Zn(2+)</name>
        <dbReference type="ChEBI" id="CHEBI:29105"/>
    </cofactor>
</comment>
<dbReference type="RefSeq" id="WP_074223736.1">
    <property type="nucleotide sequence ID" value="NZ_FSRC01000001.1"/>
</dbReference>
<dbReference type="Proteomes" id="UP000185221">
    <property type="component" value="Unassembled WGS sequence"/>
</dbReference>
<dbReference type="OrthoDB" id="1119199at2"/>
<dbReference type="STRING" id="226505.SAMN05444394_1039"/>
<dbReference type="SUPFAM" id="SSF53187">
    <property type="entry name" value="Zn-dependent exopeptidases"/>
    <property type="match status" value="1"/>
</dbReference>
<sequence length="420" mass="48474">MKTIKFSCLLSLISLGLLFSCKTVSQWEGQGPIQIIETTDQPITFQTKQKFEAGEGVYFSNELEGARLNGVKRINDTLIQVTILPENQPINPSPWYGFKLWSKESNEFWIQFTYGGIGFHRYFPKFSRDGVNFVNVDSTDFFLPETDERRPELGFLKVRSSPDSLWIAAQDRMGTAHVQQWKEDLLQKEFVSKITIGKSKEGRTLEVLKIGEADDKEMLMVISMQHPPELTGFLAMQAFIEELVKDSPQARKFRRKYNLYVMPQMNPDGVANGHWRHNLGGIDLNRDWVNFNQPETKALSDFMDNKVKETGGKFVFAADFHSTWEDIFYTNNEELEGNFPGLIPKVIKKSSKRIPDYVPNIRPNEGNQRSVTSNSYFFFVHQAESMTFEVGDNTPREIIQMKGQYLAEELMKILNKKKWN</sequence>
<accession>A0A1N6DK33</accession>
<dbReference type="EMBL" id="FSRC01000001">
    <property type="protein sequence ID" value="SIN71155.1"/>
    <property type="molecule type" value="Genomic_DNA"/>
</dbReference>
<dbReference type="InterPro" id="IPR000834">
    <property type="entry name" value="Peptidase_M14"/>
</dbReference>